<reference evidence="3 4" key="1">
    <citation type="submission" date="2018-05" db="EMBL/GenBank/DDBJ databases">
        <title>Genomic Encyclopedia of Type Strains, Phase IV (KMG-IV): sequencing the most valuable type-strain genomes for metagenomic binning, comparative biology and taxonomic classification.</title>
        <authorList>
            <person name="Goeker M."/>
        </authorList>
    </citation>
    <scope>NUCLEOTIDE SEQUENCE [LARGE SCALE GENOMIC DNA]</scope>
    <source>
        <strain evidence="3 4">DSM 18773</strain>
    </source>
</reference>
<keyword evidence="1" id="KW-0472">Membrane</keyword>
<evidence type="ECO:0000313" key="4">
    <source>
        <dbReference type="Proteomes" id="UP000245634"/>
    </source>
</evidence>
<comment type="caution">
    <text evidence="3">The sequence shown here is derived from an EMBL/GenBank/DDBJ whole genome shotgun (WGS) entry which is preliminary data.</text>
</comment>
<feature type="transmembrane region" description="Helical" evidence="1">
    <location>
        <begin position="112"/>
        <end position="129"/>
    </location>
</feature>
<sequence>MERKFAGILLLLVGAVLAFGTLGVVTVSVAYLWPLFMLVPGIMFHVTFFSNPKQSRSGLLVPGGVLIVYGLLFLFCNIFGWDSLENLWPVFLIGPSVGLFESYLFGSRQPGLLIPASILMVLALLFLGFNVLSGLLGGGLGVVLVLAGLWVLFGRGVGKSKSESFFKQK</sequence>
<name>A0A316D5R7_9BACL</name>
<feature type="domain" description="LiaI-LiaF-like transmembrane region" evidence="2">
    <location>
        <begin position="5"/>
        <end position="44"/>
    </location>
</feature>
<feature type="transmembrane region" description="Helical" evidence="1">
    <location>
        <begin position="59"/>
        <end position="81"/>
    </location>
</feature>
<protein>
    <recommendedName>
        <fullName evidence="2">LiaI-LiaF-like transmembrane region domain-containing protein</fullName>
    </recommendedName>
</protein>
<dbReference type="RefSeq" id="WP_109690099.1">
    <property type="nucleotide sequence ID" value="NZ_QGGL01000013.1"/>
</dbReference>
<dbReference type="Pfam" id="PF18917">
    <property type="entry name" value="LiaI-LiaF-like_TM1"/>
    <property type="match status" value="1"/>
</dbReference>
<dbReference type="AlphaFoldDB" id="A0A316D5R7"/>
<dbReference type="EMBL" id="QGGL01000013">
    <property type="protein sequence ID" value="PWK09586.1"/>
    <property type="molecule type" value="Genomic_DNA"/>
</dbReference>
<keyword evidence="1" id="KW-0812">Transmembrane</keyword>
<feature type="transmembrane region" description="Helical" evidence="1">
    <location>
        <begin position="28"/>
        <end position="47"/>
    </location>
</feature>
<organism evidence="3 4">
    <name type="scientific">Tumebacillus permanentifrigoris</name>
    <dbReference type="NCBI Taxonomy" id="378543"/>
    <lineage>
        <taxon>Bacteria</taxon>
        <taxon>Bacillati</taxon>
        <taxon>Bacillota</taxon>
        <taxon>Bacilli</taxon>
        <taxon>Bacillales</taxon>
        <taxon>Alicyclobacillaceae</taxon>
        <taxon>Tumebacillus</taxon>
    </lineage>
</organism>
<dbReference type="InterPro" id="IPR043726">
    <property type="entry name" value="LiaI-LiaF-like_TM1"/>
</dbReference>
<feature type="transmembrane region" description="Helical" evidence="1">
    <location>
        <begin position="87"/>
        <end position="105"/>
    </location>
</feature>
<accession>A0A316D5R7</accession>
<proteinExistence type="predicted"/>
<gene>
    <name evidence="3" type="ORF">C7459_11320</name>
</gene>
<keyword evidence="4" id="KW-1185">Reference proteome</keyword>
<evidence type="ECO:0000313" key="3">
    <source>
        <dbReference type="EMBL" id="PWK09586.1"/>
    </source>
</evidence>
<evidence type="ECO:0000259" key="2">
    <source>
        <dbReference type="Pfam" id="PF18917"/>
    </source>
</evidence>
<dbReference type="OrthoDB" id="2695971at2"/>
<keyword evidence="1" id="KW-1133">Transmembrane helix</keyword>
<feature type="transmembrane region" description="Helical" evidence="1">
    <location>
        <begin position="135"/>
        <end position="153"/>
    </location>
</feature>
<dbReference type="Proteomes" id="UP000245634">
    <property type="component" value="Unassembled WGS sequence"/>
</dbReference>
<evidence type="ECO:0000256" key="1">
    <source>
        <dbReference type="SAM" id="Phobius"/>
    </source>
</evidence>